<dbReference type="Pfam" id="PF06979">
    <property type="entry name" value="TMEM70"/>
    <property type="match status" value="1"/>
</dbReference>
<keyword evidence="2" id="KW-0812">Transmembrane</keyword>
<feature type="compositionally biased region" description="Polar residues" evidence="1">
    <location>
        <begin position="58"/>
        <end position="67"/>
    </location>
</feature>
<feature type="region of interest" description="Disordered" evidence="1">
    <location>
        <begin position="42"/>
        <end position="109"/>
    </location>
</feature>
<evidence type="ECO:0000256" key="1">
    <source>
        <dbReference type="SAM" id="MobiDB-lite"/>
    </source>
</evidence>
<evidence type="ECO:0000313" key="3">
    <source>
        <dbReference type="EMBL" id="KAF9965983.1"/>
    </source>
</evidence>
<evidence type="ECO:0000256" key="2">
    <source>
        <dbReference type="SAM" id="Phobius"/>
    </source>
</evidence>
<feature type="transmembrane region" description="Helical" evidence="2">
    <location>
        <begin position="144"/>
        <end position="165"/>
    </location>
</feature>
<keyword evidence="2" id="KW-0472">Membrane</keyword>
<dbReference type="Proteomes" id="UP000738359">
    <property type="component" value="Unassembled WGS sequence"/>
</dbReference>
<dbReference type="EMBL" id="JAAAHY010000201">
    <property type="protein sequence ID" value="KAF9965983.1"/>
    <property type="molecule type" value="Genomic_DNA"/>
</dbReference>
<feature type="compositionally biased region" description="Low complexity" evidence="1">
    <location>
        <begin position="81"/>
        <end position="100"/>
    </location>
</feature>
<protein>
    <submittedName>
        <fullName evidence="3">Uncharacterized protein</fullName>
    </submittedName>
</protein>
<dbReference type="OrthoDB" id="5950063at2759"/>
<comment type="caution">
    <text evidence="3">The sequence shown here is derived from an EMBL/GenBank/DDBJ whole genome shotgun (WGS) entry which is preliminary data.</text>
</comment>
<dbReference type="PANTHER" id="PTHR14549">
    <property type="entry name" value="TRANSMEMBRANE PROTEIN 223"/>
    <property type="match status" value="1"/>
</dbReference>
<gene>
    <name evidence="3" type="ORF">BGZ70_003633</name>
</gene>
<evidence type="ECO:0000313" key="4">
    <source>
        <dbReference type="Proteomes" id="UP000738359"/>
    </source>
</evidence>
<keyword evidence="2" id="KW-1133">Transmembrane helix</keyword>
<dbReference type="PANTHER" id="PTHR14549:SF2">
    <property type="entry name" value="TRANSMEMBRANE PROTEIN 223"/>
    <property type="match status" value="1"/>
</dbReference>
<dbReference type="InterPro" id="IPR026100">
    <property type="entry name" value="Tmem223"/>
</dbReference>
<reference evidence="3" key="1">
    <citation type="journal article" date="2020" name="Fungal Divers.">
        <title>Resolving the Mortierellaceae phylogeny through synthesis of multi-gene phylogenetics and phylogenomics.</title>
        <authorList>
            <person name="Vandepol N."/>
            <person name="Liber J."/>
            <person name="Desiro A."/>
            <person name="Na H."/>
            <person name="Kennedy M."/>
            <person name="Barry K."/>
            <person name="Grigoriev I.V."/>
            <person name="Miller A.N."/>
            <person name="O'Donnell K."/>
            <person name="Stajich J.E."/>
            <person name="Bonito G."/>
        </authorList>
    </citation>
    <scope>NUCLEOTIDE SEQUENCE</scope>
    <source>
        <strain evidence="3">CK1249</strain>
    </source>
</reference>
<dbReference type="InterPro" id="IPR045325">
    <property type="entry name" value="TMEM70/TMEM186/TMEM223"/>
</dbReference>
<proteinExistence type="predicted"/>
<name>A0A9P6JA87_MORAP</name>
<feature type="transmembrane region" description="Helical" evidence="2">
    <location>
        <begin position="206"/>
        <end position="228"/>
    </location>
</feature>
<keyword evidence="4" id="KW-1185">Reference proteome</keyword>
<sequence length="324" mass="35411">MNKTFSLFATTACFRRLPTTSSILGDVHSPCKAAFRHYASGSSRKSPFKYSHPDSKSKNATLSPSSLATSKKPTPAPAPAPSSSSSSSVRTATPVTVAPRDATGSRVRKTAGLTGNFSKTLAEMCAKQDVIFYEPPETLRKTFWLAYATAGLQLIFWGNVAQYAFTHYTDNPMFSSTQPPPPPLPLPGTEGIEPVDVPLAPLRTRIIISAGLVGTGLVIAFGICAIPWRYVTKLTLLRGGTQIRIETGRKFPTGYHRSYPIQDMQCRQQLVTHVGPQGTSPVKEGSSAHIMLGSKKERMAFFVDRRGSFKDASLWDKVFYRPYN</sequence>
<accession>A0A9P6JA87</accession>
<dbReference type="AlphaFoldDB" id="A0A9P6JA87"/>
<dbReference type="GO" id="GO:0005739">
    <property type="term" value="C:mitochondrion"/>
    <property type="evidence" value="ECO:0007669"/>
    <property type="project" value="TreeGrafter"/>
</dbReference>
<organism evidence="3 4">
    <name type="scientific">Mortierella alpina</name>
    <name type="common">Oleaginous fungus</name>
    <name type="synonym">Mortierella renispora</name>
    <dbReference type="NCBI Taxonomy" id="64518"/>
    <lineage>
        <taxon>Eukaryota</taxon>
        <taxon>Fungi</taxon>
        <taxon>Fungi incertae sedis</taxon>
        <taxon>Mucoromycota</taxon>
        <taxon>Mortierellomycotina</taxon>
        <taxon>Mortierellomycetes</taxon>
        <taxon>Mortierellales</taxon>
        <taxon>Mortierellaceae</taxon>
        <taxon>Mortierella</taxon>
    </lineage>
</organism>